<dbReference type="EMBL" id="AP026729">
    <property type="protein sequence ID" value="BDQ63752.1"/>
    <property type="molecule type" value="Genomic_DNA"/>
</dbReference>
<evidence type="ECO:0000313" key="2">
    <source>
        <dbReference type="Proteomes" id="UP001317613"/>
    </source>
</evidence>
<accession>A0AC59HVE2</accession>
<name>A0AC59HVE2_ENTFL</name>
<sequence>MVVVSIKKIVQEVMTTKPDNVFIISNANLAIALSLIFLKEGEKLTKEDIQAAIAEAQIQFVELNPSNEEENFF</sequence>
<proteinExistence type="predicted"/>
<organism evidence="1 2">
    <name type="scientific">Enterococcus faecalis</name>
    <name type="common">Streptococcus faecalis</name>
    <dbReference type="NCBI Taxonomy" id="1351"/>
    <lineage>
        <taxon>Bacteria</taxon>
        <taxon>Bacillati</taxon>
        <taxon>Bacillota</taxon>
        <taxon>Bacilli</taxon>
        <taxon>Lactobacillales</taxon>
        <taxon>Enterococcaceae</taxon>
        <taxon>Enterococcus</taxon>
    </lineage>
</organism>
<protein>
    <submittedName>
        <fullName evidence="1">Uncharacterized protein</fullName>
    </submittedName>
</protein>
<dbReference type="Proteomes" id="UP001317613">
    <property type="component" value="Chromosome"/>
</dbReference>
<evidence type="ECO:0000313" key="1">
    <source>
        <dbReference type="EMBL" id="BDQ63752.1"/>
    </source>
</evidence>
<gene>
    <name evidence="1" type="ORF">EfsSVR2332_38300</name>
</gene>
<reference evidence="1" key="1">
    <citation type="submission" date="2022-08" db="EMBL/GenBank/DDBJ databases">
        <title>Molecular epidemiological analysis of five strains of VanD-type vancomycin-resistant Enterococcus faecalis.</title>
        <authorList>
            <person name="Mimura K."/>
            <person name="Hashimoto Y."/>
            <person name="Tomita H."/>
        </authorList>
    </citation>
    <scope>NUCLEOTIDE SEQUENCE</scope>
    <source>
        <strain evidence="1">SVR2332</strain>
    </source>
</reference>